<sequence length="353" mass="39160">MGALLTILAEVFELATATGLSAEAILTGEAFTTAELLQAHIANLVEVGELSVAEALAATEVTSEAFEALQSISSILPTAFIGVAATEGAILGSLITLTATSSALYPSTWKHSTPSANLNQEMALVPYIGDLDIFFPGAETISRFVYSIDPFRWASYLYNIVGRAVWEHLFRETRRQIAYHTTDIAGRTAQSIHHTIANFLENVRWTVSHLGTNLYSGLHNYYRQLPPLNPPQSRELARRLGVPQPDRQIFEKGEEGMKHPVSAEYVEKYGAPGGAEQRVAPDWLLPLLLGLYGDLTPAWEAEVEEEENEQDEEEYEPPQKRIKRTAKSSSKVNNKRGDRSARSPYRTRQHNHN</sequence>
<dbReference type="PIRSF" id="PIRSF003377">
    <property type="entry name" value="Polyoma_coat2"/>
    <property type="match status" value="1"/>
</dbReference>
<evidence type="ECO:0000256" key="16">
    <source>
        <dbReference type="ARBA" id="ARBA00023296"/>
    </source>
</evidence>
<evidence type="ECO:0000256" key="3">
    <source>
        <dbReference type="ARBA" id="ARBA00004625"/>
    </source>
</evidence>
<accession>A0A8E5F9Q4</accession>
<keyword evidence="12" id="KW-0238">DNA-binding</keyword>
<evidence type="ECO:0000313" key="19">
    <source>
        <dbReference type="EMBL" id="QSM01505.1"/>
    </source>
</evidence>
<dbReference type="GO" id="GO:0075732">
    <property type="term" value="P:viral penetration into host nucleus"/>
    <property type="evidence" value="ECO:0007669"/>
    <property type="project" value="UniProtKB-KW"/>
</dbReference>
<organism evidence="19">
    <name type="scientific">Bovine polyomavirus</name>
    <name type="common">BPyV</name>
    <name type="synonym">Bos taurus polyomavirus 1</name>
    <dbReference type="NCBI Taxonomy" id="1891754"/>
    <lineage>
        <taxon>Viruses</taxon>
        <taxon>Monodnaviria</taxon>
        <taxon>Shotokuvirae</taxon>
        <taxon>Cossaviricota</taxon>
        <taxon>Papovaviricetes</taxon>
        <taxon>Sepolyvirales</taxon>
        <taxon>Polyomaviridae</taxon>
        <taxon>Epsilonpolyomavirus</taxon>
    </lineage>
</organism>
<feature type="region of interest" description="Disordered" evidence="18">
    <location>
        <begin position="301"/>
        <end position="353"/>
    </location>
</feature>
<keyword evidence="8" id="KW-0519">Myristate</keyword>
<evidence type="ECO:0000256" key="1">
    <source>
        <dbReference type="ARBA" id="ARBA00004147"/>
    </source>
</evidence>
<evidence type="ECO:0000256" key="18">
    <source>
        <dbReference type="SAM" id="MobiDB-lite"/>
    </source>
</evidence>
<keyword evidence="9 17" id="KW-0946">Virion</keyword>
<dbReference type="InterPro" id="IPR001070">
    <property type="entry name" value="Polyoma_coat_VP2"/>
</dbReference>
<evidence type="ECO:0000256" key="15">
    <source>
        <dbReference type="ARBA" id="ARBA00023288"/>
    </source>
</evidence>
<keyword evidence="6 17" id="KW-0167">Capsid protein</keyword>
<evidence type="ECO:0000256" key="17">
    <source>
        <dbReference type="PIRNR" id="PIRNR003377"/>
    </source>
</evidence>
<evidence type="ECO:0000256" key="14">
    <source>
        <dbReference type="ARBA" id="ARBA00023184"/>
    </source>
</evidence>
<name>A0A8E5F9Q4_POVBO</name>
<keyword evidence="13" id="KW-0472">Membrane</keyword>
<comment type="similarity">
    <text evidence="4 17">Belongs to the polyomaviruses capsid protein VP2 family.</text>
</comment>
<evidence type="ECO:0000256" key="9">
    <source>
        <dbReference type="ARBA" id="ARBA00022844"/>
    </source>
</evidence>
<keyword evidence="16" id="KW-1160">Virus entry into host cell</keyword>
<evidence type="ECO:0000256" key="10">
    <source>
        <dbReference type="ARBA" id="ARBA00022870"/>
    </source>
</evidence>
<reference evidence="19" key="1">
    <citation type="submission" date="2021-02" db="EMBL/GenBank/DDBJ databases">
        <authorList>
            <person name="Finn D."/>
            <person name="Maldonado J."/>
            <person name="Schmidlin K."/>
            <person name="Kraberger S."/>
            <person name="Fontenele R.S."/>
            <person name="Herckes P."/>
            <person name="Fraser M."/>
            <person name="Garcia-Pichel F."/>
            <person name="Varsani A."/>
        </authorList>
    </citation>
    <scope>NUCLEOTIDE SEQUENCE</scope>
    <source>
        <strain evidence="19">D2_73</strain>
    </source>
</reference>
<dbReference type="GO" id="GO:0046718">
    <property type="term" value="P:symbiont entry into host cell"/>
    <property type="evidence" value="ECO:0007669"/>
    <property type="project" value="UniProtKB-KW"/>
</dbReference>
<proteinExistence type="inferred from homology"/>
<keyword evidence="5" id="KW-1163">Viral penetration into host nucleus</keyword>
<dbReference type="GO" id="GO:0043657">
    <property type="term" value="C:host cell"/>
    <property type="evidence" value="ECO:0007669"/>
    <property type="project" value="GOC"/>
</dbReference>
<evidence type="ECO:0000256" key="2">
    <source>
        <dbReference type="ARBA" id="ARBA00004328"/>
    </source>
</evidence>
<dbReference type="Pfam" id="PF00761">
    <property type="entry name" value="Polyoma_coat2"/>
    <property type="match status" value="1"/>
</dbReference>
<dbReference type="GO" id="GO:0003677">
    <property type="term" value="F:DNA binding"/>
    <property type="evidence" value="ECO:0007669"/>
    <property type="project" value="UniProtKB-KW"/>
</dbReference>
<keyword evidence="11" id="KW-0426">Late protein</keyword>
<evidence type="ECO:0000256" key="4">
    <source>
        <dbReference type="ARBA" id="ARBA00006444"/>
    </source>
</evidence>
<protein>
    <recommendedName>
        <fullName evidence="17">Minor capsid protein</fullName>
    </recommendedName>
</protein>
<dbReference type="EMBL" id="MW645362">
    <property type="protein sequence ID" value="QSM01505.1"/>
    <property type="molecule type" value="Genomic_DNA"/>
</dbReference>
<dbReference type="GO" id="GO:0019028">
    <property type="term" value="C:viral capsid"/>
    <property type="evidence" value="ECO:0007669"/>
    <property type="project" value="UniProtKB-KW"/>
</dbReference>
<evidence type="ECO:0000256" key="5">
    <source>
        <dbReference type="ARBA" id="ARBA00022524"/>
    </source>
</evidence>
<evidence type="ECO:0000256" key="6">
    <source>
        <dbReference type="ARBA" id="ARBA00022561"/>
    </source>
</evidence>
<dbReference type="GO" id="GO:0044167">
    <property type="term" value="C:host cell endoplasmic reticulum membrane"/>
    <property type="evidence" value="ECO:0007669"/>
    <property type="project" value="UniProtKB-SubCell"/>
</dbReference>
<feature type="compositionally biased region" description="Acidic residues" evidence="18">
    <location>
        <begin position="301"/>
        <end position="316"/>
    </location>
</feature>
<keyword evidence="7" id="KW-1048">Host nucleus</keyword>
<keyword evidence="10" id="KW-1043">Host membrane</keyword>
<evidence type="ECO:0000256" key="12">
    <source>
        <dbReference type="ARBA" id="ARBA00023125"/>
    </source>
</evidence>
<evidence type="ECO:0000256" key="13">
    <source>
        <dbReference type="ARBA" id="ARBA00023136"/>
    </source>
</evidence>
<evidence type="ECO:0000256" key="7">
    <source>
        <dbReference type="ARBA" id="ARBA00022562"/>
    </source>
</evidence>
<evidence type="ECO:0000256" key="11">
    <source>
        <dbReference type="ARBA" id="ARBA00022921"/>
    </source>
</evidence>
<comment type="subcellular location">
    <subcellularLocation>
        <location evidence="3">Host endoplasmic reticulum membrane</location>
    </subcellularLocation>
    <subcellularLocation>
        <location evidence="1">Host nucleus</location>
    </subcellularLocation>
    <subcellularLocation>
        <location evidence="2">Virion</location>
    </subcellularLocation>
</comment>
<organismHost>
    <name type="scientific">Bos taurus</name>
    <name type="common">Bovine</name>
    <dbReference type="NCBI Taxonomy" id="9913"/>
</organismHost>
<evidence type="ECO:0000256" key="8">
    <source>
        <dbReference type="ARBA" id="ARBA00022707"/>
    </source>
</evidence>
<keyword evidence="14" id="KW-1038">Host endoplasmic reticulum</keyword>
<dbReference type="GO" id="GO:0005198">
    <property type="term" value="F:structural molecule activity"/>
    <property type="evidence" value="ECO:0007669"/>
    <property type="project" value="InterPro"/>
</dbReference>
<dbReference type="GO" id="GO:0042025">
    <property type="term" value="C:host cell nucleus"/>
    <property type="evidence" value="ECO:0007669"/>
    <property type="project" value="UniProtKB-SubCell"/>
</dbReference>
<keyword evidence="15" id="KW-0449">Lipoprotein</keyword>